<dbReference type="AlphaFoldDB" id="A0A101SZW0"/>
<protein>
    <submittedName>
        <fullName evidence="1">Uncharacterized protein</fullName>
    </submittedName>
</protein>
<evidence type="ECO:0000313" key="1">
    <source>
        <dbReference type="EMBL" id="KUN83200.1"/>
    </source>
</evidence>
<evidence type="ECO:0000313" key="2">
    <source>
        <dbReference type="Proteomes" id="UP000053024"/>
    </source>
</evidence>
<dbReference type="Proteomes" id="UP000053024">
    <property type="component" value="Unassembled WGS sequence"/>
</dbReference>
<gene>
    <name evidence="1" type="ORF">AQJ66_20120</name>
</gene>
<keyword evidence="2" id="KW-1185">Reference proteome</keyword>
<name>A0A101SZW0_9ACTN</name>
<dbReference type="OrthoDB" id="4336008at2"/>
<dbReference type="RefSeq" id="WP_061923900.1">
    <property type="nucleotide sequence ID" value="NZ_JBEYBH010000013.1"/>
</dbReference>
<reference evidence="1 2" key="1">
    <citation type="submission" date="2015-10" db="EMBL/GenBank/DDBJ databases">
        <title>Draft genome sequence of Streptomyces bungoensis DSM 41781, type strain for the species Streptomyces bungoensis.</title>
        <authorList>
            <person name="Ruckert C."/>
            <person name="Winkler A."/>
            <person name="Kalinowski J."/>
            <person name="Kampfer P."/>
            <person name="Glaeser S."/>
        </authorList>
    </citation>
    <scope>NUCLEOTIDE SEQUENCE [LARGE SCALE GENOMIC DNA]</scope>
    <source>
        <strain evidence="1 2">DSM 41781</strain>
    </source>
</reference>
<organism evidence="1 2">
    <name type="scientific">Streptomyces bungoensis</name>
    <dbReference type="NCBI Taxonomy" id="285568"/>
    <lineage>
        <taxon>Bacteria</taxon>
        <taxon>Bacillati</taxon>
        <taxon>Actinomycetota</taxon>
        <taxon>Actinomycetes</taxon>
        <taxon>Kitasatosporales</taxon>
        <taxon>Streptomycetaceae</taxon>
        <taxon>Streptomyces</taxon>
    </lineage>
</organism>
<proteinExistence type="predicted"/>
<accession>A0A101SZW0</accession>
<comment type="caution">
    <text evidence="1">The sequence shown here is derived from an EMBL/GenBank/DDBJ whole genome shotgun (WGS) entry which is preliminary data.</text>
</comment>
<dbReference type="EMBL" id="LMWX01000031">
    <property type="protein sequence ID" value="KUN83200.1"/>
    <property type="molecule type" value="Genomic_DNA"/>
</dbReference>
<sequence length="60" mass="6446">MHIETQLAQHRVTGLRAQADAHRLSTEAKPPVELRTRVGWTLVELGLRLASAPGPAPAVA</sequence>